<sequence>MYSPPHTPRRNQACFSCWMLDYYYQLEELGKWWAL</sequence>
<organism evidence="1 2">
    <name type="scientific">Setaria italica</name>
    <name type="common">Foxtail millet</name>
    <name type="synonym">Panicum italicum</name>
    <dbReference type="NCBI Taxonomy" id="4555"/>
    <lineage>
        <taxon>Eukaryota</taxon>
        <taxon>Viridiplantae</taxon>
        <taxon>Streptophyta</taxon>
        <taxon>Embryophyta</taxon>
        <taxon>Tracheophyta</taxon>
        <taxon>Spermatophyta</taxon>
        <taxon>Magnoliopsida</taxon>
        <taxon>Liliopsida</taxon>
        <taxon>Poales</taxon>
        <taxon>Poaceae</taxon>
        <taxon>PACMAD clade</taxon>
        <taxon>Panicoideae</taxon>
        <taxon>Panicodae</taxon>
        <taxon>Paniceae</taxon>
        <taxon>Cenchrinae</taxon>
        <taxon>Setaria</taxon>
    </lineage>
</organism>
<accession>K4A4E0</accession>
<evidence type="ECO:0000313" key="1">
    <source>
        <dbReference type="EnsemblPlants" id="KQL26989"/>
    </source>
</evidence>
<dbReference type="Proteomes" id="UP000004995">
    <property type="component" value="Unassembled WGS sequence"/>
</dbReference>
<dbReference type="HOGENOM" id="CLU_3369333_0_0_1"/>
<dbReference type="EnsemblPlants" id="KQL26989">
    <property type="protein sequence ID" value="KQL26989"/>
    <property type="gene ID" value="SETIT_033744mg"/>
</dbReference>
<dbReference type="EMBL" id="AGNK02001357">
    <property type="status" value="NOT_ANNOTATED_CDS"/>
    <property type="molecule type" value="Genomic_DNA"/>
</dbReference>
<dbReference type="InParanoid" id="K4A4E0"/>
<reference evidence="1" key="2">
    <citation type="submission" date="2018-08" db="UniProtKB">
        <authorList>
            <consortium name="EnsemblPlants"/>
        </authorList>
    </citation>
    <scope>IDENTIFICATION</scope>
    <source>
        <strain evidence="1">Yugu1</strain>
    </source>
</reference>
<name>K4A4E0_SETIT</name>
<protein>
    <submittedName>
        <fullName evidence="1">Uncharacterized protein</fullName>
    </submittedName>
</protein>
<reference evidence="2" key="1">
    <citation type="journal article" date="2012" name="Nat. Biotechnol.">
        <title>Reference genome sequence of the model plant Setaria.</title>
        <authorList>
            <person name="Bennetzen J.L."/>
            <person name="Schmutz J."/>
            <person name="Wang H."/>
            <person name="Percifield R."/>
            <person name="Hawkins J."/>
            <person name="Pontaroli A.C."/>
            <person name="Estep M."/>
            <person name="Feng L."/>
            <person name="Vaughn J.N."/>
            <person name="Grimwood J."/>
            <person name="Jenkins J."/>
            <person name="Barry K."/>
            <person name="Lindquist E."/>
            <person name="Hellsten U."/>
            <person name="Deshpande S."/>
            <person name="Wang X."/>
            <person name="Wu X."/>
            <person name="Mitros T."/>
            <person name="Triplett J."/>
            <person name="Yang X."/>
            <person name="Ye C.Y."/>
            <person name="Mauro-Herrera M."/>
            <person name="Wang L."/>
            <person name="Li P."/>
            <person name="Sharma M."/>
            <person name="Sharma R."/>
            <person name="Ronald P.C."/>
            <person name="Panaud O."/>
            <person name="Kellogg E.A."/>
            <person name="Brutnell T.P."/>
            <person name="Doust A.N."/>
            <person name="Tuskan G.A."/>
            <person name="Rokhsar D."/>
            <person name="Devos K.M."/>
        </authorList>
    </citation>
    <scope>NUCLEOTIDE SEQUENCE [LARGE SCALE GENOMIC DNA]</scope>
    <source>
        <strain evidence="2">cv. Yugu1</strain>
    </source>
</reference>
<dbReference type="AlphaFoldDB" id="K4A4E0"/>
<proteinExistence type="predicted"/>
<evidence type="ECO:0000313" key="2">
    <source>
        <dbReference type="Proteomes" id="UP000004995"/>
    </source>
</evidence>
<dbReference type="Gramene" id="KQL26989">
    <property type="protein sequence ID" value="KQL26989"/>
    <property type="gene ID" value="SETIT_033744mg"/>
</dbReference>
<keyword evidence="2" id="KW-1185">Reference proteome</keyword>